<dbReference type="EMBL" id="CH940667">
    <property type="protein sequence ID" value="EDW57235.2"/>
    <property type="molecule type" value="Genomic_DNA"/>
</dbReference>
<evidence type="ECO:0000256" key="7">
    <source>
        <dbReference type="ARBA" id="ARBA00023157"/>
    </source>
</evidence>
<dbReference type="Gene3D" id="1.20.1250.20">
    <property type="entry name" value="MFS general substrate transporter like domains"/>
    <property type="match status" value="1"/>
</dbReference>
<dbReference type="FunCoup" id="B4MFR4">
    <property type="interactions" value="41"/>
</dbReference>
<feature type="transmembrane region" description="Helical" evidence="8">
    <location>
        <begin position="221"/>
        <end position="243"/>
    </location>
</feature>
<keyword evidence="5 8" id="KW-1133">Transmembrane helix</keyword>
<feature type="domain" description="Kazal-like" evidence="9">
    <location>
        <begin position="433"/>
        <end position="489"/>
    </location>
</feature>
<reference evidence="10 11" key="1">
    <citation type="journal article" date="2007" name="Nature">
        <title>Evolution of genes and genomes on the Drosophila phylogeny.</title>
        <authorList>
            <consortium name="Drosophila 12 Genomes Consortium"/>
            <person name="Clark A.G."/>
            <person name="Eisen M.B."/>
            <person name="Smith D.R."/>
            <person name="Bergman C.M."/>
            <person name="Oliver B."/>
            <person name="Markow T.A."/>
            <person name="Kaufman T.C."/>
            <person name="Kellis M."/>
            <person name="Gelbart W."/>
            <person name="Iyer V.N."/>
            <person name="Pollard D.A."/>
            <person name="Sackton T.B."/>
            <person name="Larracuente A.M."/>
            <person name="Singh N.D."/>
            <person name="Abad J.P."/>
            <person name="Abt D.N."/>
            <person name="Adryan B."/>
            <person name="Aguade M."/>
            <person name="Akashi H."/>
            <person name="Anderson W.W."/>
            <person name="Aquadro C.F."/>
            <person name="Ardell D.H."/>
            <person name="Arguello R."/>
            <person name="Artieri C.G."/>
            <person name="Barbash D.A."/>
            <person name="Barker D."/>
            <person name="Barsanti P."/>
            <person name="Batterham P."/>
            <person name="Batzoglou S."/>
            <person name="Begun D."/>
            <person name="Bhutkar A."/>
            <person name="Blanco E."/>
            <person name="Bosak S.A."/>
            <person name="Bradley R.K."/>
            <person name="Brand A.D."/>
            <person name="Brent M.R."/>
            <person name="Brooks A.N."/>
            <person name="Brown R.H."/>
            <person name="Butlin R.K."/>
            <person name="Caggese C."/>
            <person name="Calvi B.R."/>
            <person name="Bernardo de Carvalho A."/>
            <person name="Caspi A."/>
            <person name="Castrezana S."/>
            <person name="Celniker S.E."/>
            <person name="Chang J.L."/>
            <person name="Chapple C."/>
            <person name="Chatterji S."/>
            <person name="Chinwalla A."/>
            <person name="Civetta A."/>
            <person name="Clifton S.W."/>
            <person name="Comeron J.M."/>
            <person name="Costello J.C."/>
            <person name="Coyne J.A."/>
            <person name="Daub J."/>
            <person name="David R.G."/>
            <person name="Delcher A.L."/>
            <person name="Delehaunty K."/>
            <person name="Do C.B."/>
            <person name="Ebling H."/>
            <person name="Edwards K."/>
            <person name="Eickbush T."/>
            <person name="Evans J.D."/>
            <person name="Filipski A."/>
            <person name="Findeiss S."/>
            <person name="Freyhult E."/>
            <person name="Fulton L."/>
            <person name="Fulton R."/>
            <person name="Garcia A.C."/>
            <person name="Gardiner A."/>
            <person name="Garfield D.A."/>
            <person name="Garvin B.E."/>
            <person name="Gibson G."/>
            <person name="Gilbert D."/>
            <person name="Gnerre S."/>
            <person name="Godfrey J."/>
            <person name="Good R."/>
            <person name="Gotea V."/>
            <person name="Gravely B."/>
            <person name="Greenberg A.J."/>
            <person name="Griffiths-Jones S."/>
            <person name="Gross S."/>
            <person name="Guigo R."/>
            <person name="Gustafson E.A."/>
            <person name="Haerty W."/>
            <person name="Hahn M.W."/>
            <person name="Halligan D.L."/>
            <person name="Halpern A.L."/>
            <person name="Halter G.M."/>
            <person name="Han M.V."/>
            <person name="Heger A."/>
            <person name="Hillier L."/>
            <person name="Hinrichs A.S."/>
            <person name="Holmes I."/>
            <person name="Hoskins R.A."/>
            <person name="Hubisz M.J."/>
            <person name="Hultmark D."/>
            <person name="Huntley M.A."/>
            <person name="Jaffe D.B."/>
            <person name="Jagadeeshan S."/>
            <person name="Jeck W.R."/>
            <person name="Johnson J."/>
            <person name="Jones C.D."/>
            <person name="Jordan W.C."/>
            <person name="Karpen G.H."/>
            <person name="Kataoka E."/>
            <person name="Keightley P.D."/>
            <person name="Kheradpour P."/>
            <person name="Kirkness E.F."/>
            <person name="Koerich L.B."/>
            <person name="Kristiansen K."/>
            <person name="Kudrna D."/>
            <person name="Kulathinal R.J."/>
            <person name="Kumar S."/>
            <person name="Kwok R."/>
            <person name="Lander E."/>
            <person name="Langley C.H."/>
            <person name="Lapoint R."/>
            <person name="Lazzaro B.P."/>
            <person name="Lee S.J."/>
            <person name="Levesque L."/>
            <person name="Li R."/>
            <person name="Lin C.F."/>
            <person name="Lin M.F."/>
            <person name="Lindblad-Toh K."/>
            <person name="Llopart A."/>
            <person name="Long M."/>
            <person name="Low L."/>
            <person name="Lozovsky E."/>
            <person name="Lu J."/>
            <person name="Luo M."/>
            <person name="Machado C.A."/>
            <person name="Makalowski W."/>
            <person name="Marzo M."/>
            <person name="Matsuda M."/>
            <person name="Matzkin L."/>
            <person name="McAllister B."/>
            <person name="McBride C.S."/>
            <person name="McKernan B."/>
            <person name="McKernan K."/>
            <person name="Mendez-Lago M."/>
            <person name="Minx P."/>
            <person name="Mollenhauer M.U."/>
            <person name="Montooth K."/>
            <person name="Mount S.M."/>
            <person name="Mu X."/>
            <person name="Myers E."/>
            <person name="Negre B."/>
            <person name="Newfeld S."/>
            <person name="Nielsen R."/>
            <person name="Noor M.A."/>
            <person name="O'Grady P."/>
            <person name="Pachter L."/>
            <person name="Papaceit M."/>
            <person name="Parisi M.J."/>
            <person name="Parisi M."/>
            <person name="Parts L."/>
            <person name="Pedersen J.S."/>
            <person name="Pesole G."/>
            <person name="Phillippy A.M."/>
            <person name="Ponting C.P."/>
            <person name="Pop M."/>
            <person name="Porcelli D."/>
            <person name="Powell J.R."/>
            <person name="Prohaska S."/>
            <person name="Pruitt K."/>
            <person name="Puig M."/>
            <person name="Quesneville H."/>
            <person name="Ram K.R."/>
            <person name="Rand D."/>
            <person name="Rasmussen M.D."/>
            <person name="Reed L.K."/>
            <person name="Reenan R."/>
            <person name="Reily A."/>
            <person name="Remington K.A."/>
            <person name="Rieger T.T."/>
            <person name="Ritchie M.G."/>
            <person name="Robin C."/>
            <person name="Rogers Y.H."/>
            <person name="Rohde C."/>
            <person name="Rozas J."/>
            <person name="Rubenfield M.J."/>
            <person name="Ruiz A."/>
            <person name="Russo S."/>
            <person name="Salzberg S.L."/>
            <person name="Sanchez-Gracia A."/>
            <person name="Saranga D.J."/>
            <person name="Sato H."/>
            <person name="Schaeffer S.W."/>
            <person name="Schatz M.C."/>
            <person name="Schlenke T."/>
            <person name="Schwartz R."/>
            <person name="Segarra C."/>
            <person name="Singh R.S."/>
            <person name="Sirot L."/>
            <person name="Sirota M."/>
            <person name="Sisneros N.B."/>
            <person name="Smith C.D."/>
            <person name="Smith T.F."/>
            <person name="Spieth J."/>
            <person name="Stage D.E."/>
            <person name="Stark A."/>
            <person name="Stephan W."/>
            <person name="Strausberg R.L."/>
            <person name="Strempel S."/>
            <person name="Sturgill D."/>
            <person name="Sutton G."/>
            <person name="Sutton G.G."/>
            <person name="Tao W."/>
            <person name="Teichmann S."/>
            <person name="Tobari Y.N."/>
            <person name="Tomimura Y."/>
            <person name="Tsolas J.M."/>
            <person name="Valente V.L."/>
            <person name="Venter E."/>
            <person name="Venter J.C."/>
            <person name="Vicario S."/>
            <person name="Vieira F.G."/>
            <person name="Vilella A.J."/>
            <person name="Villasante A."/>
            <person name="Walenz B."/>
            <person name="Wang J."/>
            <person name="Wasserman M."/>
            <person name="Watts T."/>
            <person name="Wilson D."/>
            <person name="Wilson R.K."/>
            <person name="Wing R.A."/>
            <person name="Wolfner M.F."/>
            <person name="Wong A."/>
            <person name="Wong G.K."/>
            <person name="Wu C.I."/>
            <person name="Wu G."/>
            <person name="Yamamoto D."/>
            <person name="Yang H.P."/>
            <person name="Yang S.P."/>
            <person name="Yorke J.A."/>
            <person name="Yoshida K."/>
            <person name="Zdobnov E."/>
            <person name="Zhang P."/>
            <person name="Zhang Y."/>
            <person name="Zimin A.V."/>
            <person name="Baldwin J."/>
            <person name="Abdouelleil A."/>
            <person name="Abdulkadir J."/>
            <person name="Abebe A."/>
            <person name="Abera B."/>
            <person name="Abreu J."/>
            <person name="Acer S.C."/>
            <person name="Aftuck L."/>
            <person name="Alexander A."/>
            <person name="An P."/>
            <person name="Anderson E."/>
            <person name="Anderson S."/>
            <person name="Arachi H."/>
            <person name="Azer M."/>
            <person name="Bachantsang P."/>
            <person name="Barry A."/>
            <person name="Bayul T."/>
            <person name="Berlin A."/>
            <person name="Bessette D."/>
            <person name="Bloom T."/>
            <person name="Blye J."/>
            <person name="Boguslavskiy L."/>
            <person name="Bonnet C."/>
            <person name="Boukhgalter B."/>
            <person name="Bourzgui I."/>
            <person name="Brown A."/>
            <person name="Cahill P."/>
            <person name="Channer S."/>
            <person name="Cheshatsang Y."/>
            <person name="Chuda L."/>
            <person name="Citroen M."/>
            <person name="Collymore A."/>
            <person name="Cooke P."/>
            <person name="Costello M."/>
            <person name="D'Aco K."/>
            <person name="Daza R."/>
            <person name="De Haan G."/>
            <person name="DeGray S."/>
            <person name="DeMaso C."/>
            <person name="Dhargay N."/>
            <person name="Dooley K."/>
            <person name="Dooley E."/>
            <person name="Doricent M."/>
            <person name="Dorje P."/>
            <person name="Dorjee K."/>
            <person name="Dupes A."/>
            <person name="Elong R."/>
            <person name="Falk J."/>
            <person name="Farina A."/>
            <person name="Faro S."/>
            <person name="Ferguson D."/>
            <person name="Fisher S."/>
            <person name="Foley C.D."/>
            <person name="Franke A."/>
            <person name="Friedrich D."/>
            <person name="Gadbois L."/>
            <person name="Gearin G."/>
            <person name="Gearin C.R."/>
            <person name="Giannoukos G."/>
            <person name="Goode T."/>
            <person name="Graham J."/>
            <person name="Grandbois E."/>
            <person name="Grewal S."/>
            <person name="Gyaltsen K."/>
            <person name="Hafez N."/>
            <person name="Hagos B."/>
            <person name="Hall J."/>
            <person name="Henson C."/>
            <person name="Hollinger A."/>
            <person name="Honan T."/>
            <person name="Huard M.D."/>
            <person name="Hughes L."/>
            <person name="Hurhula B."/>
            <person name="Husby M.E."/>
            <person name="Kamat A."/>
            <person name="Kanga B."/>
            <person name="Kashin S."/>
            <person name="Khazanovich D."/>
            <person name="Kisner P."/>
            <person name="Lance K."/>
            <person name="Lara M."/>
            <person name="Lee W."/>
            <person name="Lennon N."/>
            <person name="Letendre F."/>
            <person name="LeVine R."/>
            <person name="Lipovsky A."/>
            <person name="Liu X."/>
            <person name="Liu J."/>
            <person name="Liu S."/>
            <person name="Lokyitsang T."/>
            <person name="Lokyitsang Y."/>
            <person name="Lubonja R."/>
            <person name="Lui A."/>
            <person name="MacDonald P."/>
            <person name="Magnisalis V."/>
            <person name="Maru K."/>
            <person name="Matthews C."/>
            <person name="McCusker W."/>
            <person name="McDonough S."/>
            <person name="Mehta T."/>
            <person name="Meldrim J."/>
            <person name="Meneus L."/>
            <person name="Mihai O."/>
            <person name="Mihalev A."/>
            <person name="Mihova T."/>
            <person name="Mittelman R."/>
            <person name="Mlenga V."/>
            <person name="Montmayeur A."/>
            <person name="Mulrain L."/>
            <person name="Navidi A."/>
            <person name="Naylor J."/>
            <person name="Negash T."/>
            <person name="Nguyen T."/>
            <person name="Nguyen N."/>
            <person name="Nicol R."/>
            <person name="Norbu C."/>
            <person name="Norbu N."/>
            <person name="Novod N."/>
            <person name="O'Neill B."/>
            <person name="Osman S."/>
            <person name="Markiewicz E."/>
            <person name="Oyono O.L."/>
            <person name="Patti C."/>
            <person name="Phunkhang P."/>
            <person name="Pierre F."/>
            <person name="Priest M."/>
            <person name="Raghuraman S."/>
            <person name="Rege F."/>
            <person name="Reyes R."/>
            <person name="Rise C."/>
            <person name="Rogov P."/>
            <person name="Ross K."/>
            <person name="Ryan E."/>
            <person name="Settipalli S."/>
            <person name="Shea T."/>
            <person name="Sherpa N."/>
            <person name="Shi L."/>
            <person name="Shih D."/>
            <person name="Sparrow T."/>
            <person name="Spaulding J."/>
            <person name="Stalker J."/>
            <person name="Stange-Thomann N."/>
            <person name="Stavropoulos S."/>
            <person name="Stone C."/>
            <person name="Strader C."/>
            <person name="Tesfaye S."/>
            <person name="Thomson T."/>
            <person name="Thoulutsang Y."/>
            <person name="Thoulutsang D."/>
            <person name="Topham K."/>
            <person name="Topping I."/>
            <person name="Tsamla T."/>
            <person name="Vassiliev H."/>
            <person name="Vo A."/>
            <person name="Wangchuk T."/>
            <person name="Wangdi T."/>
            <person name="Weiand M."/>
            <person name="Wilkinson J."/>
            <person name="Wilson A."/>
            <person name="Yadav S."/>
            <person name="Young G."/>
            <person name="Yu Q."/>
            <person name="Zembek L."/>
            <person name="Zhong D."/>
            <person name="Zimmer A."/>
            <person name="Zwirko Z."/>
            <person name="Jaffe D.B."/>
            <person name="Alvarez P."/>
            <person name="Brockman W."/>
            <person name="Butler J."/>
            <person name="Chin C."/>
            <person name="Gnerre S."/>
            <person name="Grabherr M."/>
            <person name="Kleber M."/>
            <person name="Mauceli E."/>
            <person name="MacCallum I."/>
        </authorList>
    </citation>
    <scope>NUCLEOTIDE SEQUENCE [LARGE SCALE GENOMIC DNA]</scope>
    <source>
        <strain evidence="11">Tucson 15010-1051.87</strain>
    </source>
</reference>
<dbReference type="Pfam" id="PF03137">
    <property type="entry name" value="OATP"/>
    <property type="match status" value="1"/>
</dbReference>
<dbReference type="eggNOG" id="KOG3626">
    <property type="taxonomic scope" value="Eukaryota"/>
</dbReference>
<dbReference type="GO" id="GO:0006811">
    <property type="term" value="P:monoatomic ion transport"/>
    <property type="evidence" value="ECO:0007669"/>
    <property type="project" value="UniProtKB-KW"/>
</dbReference>
<feature type="transmembrane region" description="Helical" evidence="8">
    <location>
        <begin position="550"/>
        <end position="576"/>
    </location>
</feature>
<organism evidence="10 11">
    <name type="scientific">Drosophila virilis</name>
    <name type="common">Fruit fly</name>
    <dbReference type="NCBI Taxonomy" id="7244"/>
    <lineage>
        <taxon>Eukaryota</taxon>
        <taxon>Metazoa</taxon>
        <taxon>Ecdysozoa</taxon>
        <taxon>Arthropoda</taxon>
        <taxon>Hexapoda</taxon>
        <taxon>Insecta</taxon>
        <taxon>Pterygota</taxon>
        <taxon>Neoptera</taxon>
        <taxon>Endopterygota</taxon>
        <taxon>Diptera</taxon>
        <taxon>Brachycera</taxon>
        <taxon>Muscomorpha</taxon>
        <taxon>Ephydroidea</taxon>
        <taxon>Drosophilidae</taxon>
        <taxon>Drosophila</taxon>
    </lineage>
</organism>
<evidence type="ECO:0000256" key="2">
    <source>
        <dbReference type="ARBA" id="ARBA00009657"/>
    </source>
</evidence>
<keyword evidence="11" id="KW-1185">Reference proteome</keyword>
<evidence type="ECO:0000256" key="3">
    <source>
        <dbReference type="ARBA" id="ARBA00022475"/>
    </source>
</evidence>
<comment type="similarity">
    <text evidence="2 8">Belongs to the organo anion transporter (TC 2.A.60) family.</text>
</comment>
<dbReference type="InterPro" id="IPR004156">
    <property type="entry name" value="OATP"/>
</dbReference>
<dbReference type="PANTHER" id="PTHR11388:SF76">
    <property type="entry name" value="SOLUTE CARRIER ORGANIC ANION TRANSPORTER FAMILY MEMBER"/>
    <property type="match status" value="1"/>
</dbReference>
<feature type="transmembrane region" description="Helical" evidence="8">
    <location>
        <begin position="367"/>
        <end position="387"/>
    </location>
</feature>
<dbReference type="SUPFAM" id="SSF100895">
    <property type="entry name" value="Kazal-type serine protease inhibitors"/>
    <property type="match status" value="1"/>
</dbReference>
<keyword evidence="8" id="KW-0813">Transport</keyword>
<dbReference type="KEGG" id="dvi:6636369"/>
<dbReference type="GO" id="GO:0043252">
    <property type="term" value="P:sodium-independent organic anion transport"/>
    <property type="evidence" value="ECO:0007669"/>
    <property type="project" value="TreeGrafter"/>
</dbReference>
<dbReference type="SUPFAM" id="SSF103473">
    <property type="entry name" value="MFS general substrate transporter"/>
    <property type="match status" value="1"/>
</dbReference>
<dbReference type="InterPro" id="IPR036058">
    <property type="entry name" value="Kazal_dom_sf"/>
</dbReference>
<keyword evidence="7" id="KW-1015">Disulfide bond</keyword>
<feature type="transmembrane region" description="Helical" evidence="8">
    <location>
        <begin position="399"/>
        <end position="418"/>
    </location>
</feature>
<evidence type="ECO:0000259" key="9">
    <source>
        <dbReference type="PROSITE" id="PS51465"/>
    </source>
</evidence>
<protein>
    <recommendedName>
        <fullName evidence="8">Solute carrier organic anion transporter family member</fullName>
    </recommendedName>
</protein>
<keyword evidence="4 8" id="KW-0812">Transmembrane</keyword>
<dbReference type="InterPro" id="IPR002350">
    <property type="entry name" value="Kazal_dom"/>
</dbReference>
<dbReference type="PROSITE" id="PS51465">
    <property type="entry name" value="KAZAL_2"/>
    <property type="match status" value="1"/>
</dbReference>
<keyword evidence="6 8" id="KW-0472">Membrane</keyword>
<accession>B4MFR4</accession>
<keyword evidence="3" id="KW-1003">Cell membrane</keyword>
<dbReference type="InterPro" id="IPR036259">
    <property type="entry name" value="MFS_trans_sf"/>
</dbReference>
<feature type="transmembrane region" description="Helical" evidence="8">
    <location>
        <begin position="512"/>
        <end position="529"/>
    </location>
</feature>
<evidence type="ECO:0000256" key="4">
    <source>
        <dbReference type="ARBA" id="ARBA00022692"/>
    </source>
</evidence>
<dbReference type="GO" id="GO:0015347">
    <property type="term" value="F:sodium-independent organic anion transmembrane transporter activity"/>
    <property type="evidence" value="ECO:0007669"/>
    <property type="project" value="TreeGrafter"/>
</dbReference>
<proteinExistence type="inferred from homology"/>
<feature type="transmembrane region" description="Helical" evidence="8">
    <location>
        <begin position="605"/>
        <end position="625"/>
    </location>
</feature>
<dbReference type="Proteomes" id="UP000008792">
    <property type="component" value="Unassembled WGS sequence"/>
</dbReference>
<evidence type="ECO:0000313" key="11">
    <source>
        <dbReference type="Proteomes" id="UP000008792"/>
    </source>
</evidence>
<feature type="transmembrane region" description="Helical" evidence="8">
    <location>
        <begin position="327"/>
        <end position="347"/>
    </location>
</feature>
<dbReference type="PANTHER" id="PTHR11388">
    <property type="entry name" value="ORGANIC ANION TRANSPORTER"/>
    <property type="match status" value="1"/>
</dbReference>
<sequence>MADEVHEATEFLKAPKSKRDEGDRLADTQCGLFKSPRLQSWATEYVFAVVFGIAGCFVAMAFTYFNGTITTLEKRYRIPSQTTSIIIVGTDISTTLTSGLLGYYAGRGHRPRYIALGLVVMAFFCVLTASPHIIYGPGEDALKLTREYVQADQLNATDDTLCQARKSSCEQEAYLWAPIVLLFSGQFISGIGCALFYTLGISYMDDNSSKAKTPAMLSWSVFLRMLGPTFGLSLASVCLRFYIDPQLEPLITNEDTRWLGAWWLGWIPLTIIMLLSAFFLYIFPKELPSARARRLKSNGHESGGNSLTELSLSDLLQAVKRLAKNKIYIYNSMASILYVFGYMPYWMFTPKYIETQYQQSASTATMATGSVALAFSAAGVLLSGYVISKHRPSARAMAAWNGIVDIFTVLGLLSYVLIGCDDSDKVTSMFPSGGGNDSCTASCHCEYVHYAPICSPHNVTYISACHAGCTEKTKDELGQFIYTGCKCIGASDIANATEHQFARQGPCPADCYNQFLIFLGVMCFLKFVGSSGRTSNLLLGLRCVSSADKSLALGLSNMIVAILAFIPSPLVFGAILDNNCLVWGKTCGSNGNCWLYDTKSLRYTINFLSASCILASSFWNIGVWYHAKNLKIFEEEDEETNHKKPEQFELNQKSCEIKKIRNEPRRHK</sequence>
<evidence type="ECO:0000256" key="5">
    <source>
        <dbReference type="ARBA" id="ARBA00022989"/>
    </source>
</evidence>
<feature type="transmembrane region" description="Helical" evidence="8">
    <location>
        <begin position="45"/>
        <end position="65"/>
    </location>
</feature>
<feature type="transmembrane region" description="Helical" evidence="8">
    <location>
        <begin position="85"/>
        <end position="106"/>
    </location>
</feature>
<dbReference type="NCBIfam" id="TIGR00805">
    <property type="entry name" value="oat"/>
    <property type="match status" value="1"/>
</dbReference>
<dbReference type="CDD" id="cd17336">
    <property type="entry name" value="MFS_SLCO_OATP"/>
    <property type="match status" value="1"/>
</dbReference>
<dbReference type="HOGENOM" id="CLU_103917_0_0_1"/>
<dbReference type="Pfam" id="PF07648">
    <property type="entry name" value="Kazal_2"/>
    <property type="match status" value="1"/>
</dbReference>
<dbReference type="InParanoid" id="B4MFR4"/>
<evidence type="ECO:0000256" key="1">
    <source>
        <dbReference type="ARBA" id="ARBA00004651"/>
    </source>
</evidence>
<dbReference type="AlphaFoldDB" id="B4MFR4"/>
<evidence type="ECO:0000256" key="6">
    <source>
        <dbReference type="ARBA" id="ARBA00023136"/>
    </source>
</evidence>
<gene>
    <name evidence="10" type="primary">Dvir\GJ14983</name>
    <name evidence="10" type="ORF">Dvir_GJ14983</name>
</gene>
<evidence type="ECO:0000313" key="10">
    <source>
        <dbReference type="EMBL" id="EDW57235.2"/>
    </source>
</evidence>
<feature type="transmembrane region" description="Helical" evidence="8">
    <location>
        <begin position="175"/>
        <end position="200"/>
    </location>
</feature>
<feature type="transmembrane region" description="Helical" evidence="8">
    <location>
        <begin position="113"/>
        <end position="135"/>
    </location>
</feature>
<keyword evidence="8" id="KW-0406">Ion transport</keyword>
<dbReference type="OrthoDB" id="5062115at2759"/>
<feature type="transmembrane region" description="Helical" evidence="8">
    <location>
        <begin position="263"/>
        <end position="283"/>
    </location>
</feature>
<evidence type="ECO:0000256" key="8">
    <source>
        <dbReference type="RuleBase" id="RU362056"/>
    </source>
</evidence>
<dbReference type="GO" id="GO:0016323">
    <property type="term" value="C:basolateral plasma membrane"/>
    <property type="evidence" value="ECO:0007669"/>
    <property type="project" value="TreeGrafter"/>
</dbReference>
<name>B4MFR4_DROVI</name>
<comment type="subcellular location">
    <subcellularLocation>
        <location evidence="1 8">Cell membrane</location>
        <topology evidence="1 8">Multi-pass membrane protein</topology>
    </subcellularLocation>
</comment>